<gene>
    <name evidence="2" type="ORF">Acr_06g0008920</name>
</gene>
<protein>
    <recommendedName>
        <fullName evidence="1">DOG1 domain-containing protein</fullName>
    </recommendedName>
</protein>
<dbReference type="InterPro" id="IPR051886">
    <property type="entry name" value="Seed_Dev/Stress_Resp_Reg"/>
</dbReference>
<evidence type="ECO:0000313" key="2">
    <source>
        <dbReference type="EMBL" id="GFY88952.1"/>
    </source>
</evidence>
<dbReference type="InterPro" id="IPR025422">
    <property type="entry name" value="TGA_domain"/>
</dbReference>
<dbReference type="PANTHER" id="PTHR46354">
    <property type="entry name" value="DOG1 DOMAIN-CONTAINING PROTEIN"/>
    <property type="match status" value="1"/>
</dbReference>
<reference evidence="2 3" key="1">
    <citation type="submission" date="2019-07" db="EMBL/GenBank/DDBJ databases">
        <title>De Novo Assembly of kiwifruit Actinidia rufa.</title>
        <authorList>
            <person name="Sugita-Konishi S."/>
            <person name="Sato K."/>
            <person name="Mori E."/>
            <person name="Abe Y."/>
            <person name="Kisaki G."/>
            <person name="Hamano K."/>
            <person name="Suezawa K."/>
            <person name="Otani M."/>
            <person name="Fukuda T."/>
            <person name="Manabe T."/>
            <person name="Gomi K."/>
            <person name="Tabuchi M."/>
            <person name="Akimitsu K."/>
            <person name="Kataoka I."/>
        </authorList>
    </citation>
    <scope>NUCLEOTIDE SEQUENCE [LARGE SCALE GENOMIC DNA]</scope>
    <source>
        <strain evidence="3">cv. Fuchu</strain>
    </source>
</reference>
<dbReference type="EMBL" id="BJWL01000006">
    <property type="protein sequence ID" value="GFY88952.1"/>
    <property type="molecule type" value="Genomic_DNA"/>
</dbReference>
<dbReference type="PROSITE" id="PS51806">
    <property type="entry name" value="DOG1"/>
    <property type="match status" value="1"/>
</dbReference>
<proteinExistence type="predicted"/>
<dbReference type="PANTHER" id="PTHR46354:SF2">
    <property type="entry name" value="PROTEIN DOG1-LIKE 4"/>
    <property type="match status" value="1"/>
</dbReference>
<dbReference type="Proteomes" id="UP000585474">
    <property type="component" value="Unassembled WGS sequence"/>
</dbReference>
<organism evidence="2 3">
    <name type="scientific">Actinidia rufa</name>
    <dbReference type="NCBI Taxonomy" id="165716"/>
    <lineage>
        <taxon>Eukaryota</taxon>
        <taxon>Viridiplantae</taxon>
        <taxon>Streptophyta</taxon>
        <taxon>Embryophyta</taxon>
        <taxon>Tracheophyta</taxon>
        <taxon>Spermatophyta</taxon>
        <taxon>Magnoliopsida</taxon>
        <taxon>eudicotyledons</taxon>
        <taxon>Gunneridae</taxon>
        <taxon>Pentapetalae</taxon>
        <taxon>asterids</taxon>
        <taxon>Ericales</taxon>
        <taxon>Actinidiaceae</taxon>
        <taxon>Actinidia</taxon>
    </lineage>
</organism>
<dbReference type="GO" id="GO:0006351">
    <property type="term" value="P:DNA-templated transcription"/>
    <property type="evidence" value="ECO:0007669"/>
    <property type="project" value="InterPro"/>
</dbReference>
<dbReference type="AlphaFoldDB" id="A0A7J0ERJ3"/>
<dbReference type="Pfam" id="PF14144">
    <property type="entry name" value="DOG1"/>
    <property type="match status" value="1"/>
</dbReference>
<comment type="caution">
    <text evidence="2">The sequence shown here is derived from an EMBL/GenBank/DDBJ whole genome shotgun (WGS) entry which is preliminary data.</text>
</comment>
<accession>A0A7J0ERJ3</accession>
<name>A0A7J0ERJ3_9ERIC</name>
<evidence type="ECO:0000313" key="3">
    <source>
        <dbReference type="Proteomes" id="UP000585474"/>
    </source>
</evidence>
<keyword evidence="3" id="KW-1185">Reference proteome</keyword>
<dbReference type="GO" id="GO:0043565">
    <property type="term" value="F:sequence-specific DNA binding"/>
    <property type="evidence" value="ECO:0007669"/>
    <property type="project" value="InterPro"/>
</dbReference>
<sequence length="236" mass="26947">MKTQVEEKFSDYFEKWVSQLEAYLRLLLTASSASPLNKSDYEALVGKLTDHHKAYYTAKWAAAHDDVLAFFSPVWLSPLENAYLWVTGWKPSTAFRLVDSVCRTSVNSHSVLTESQLKKVEELRGRIKLEEERVEREMERQQVAVADRTLVELARVATRVNRVDSEEVDGRVEGAVRGLLRGLERVMKMADCVRLKTLKGLLEVLTPMQCVGFLAAESMLQLQMRRLGKRRESNGL</sequence>
<dbReference type="OrthoDB" id="1895294at2759"/>
<feature type="domain" description="DOG1" evidence="1">
    <location>
        <begin position="6"/>
        <end position="234"/>
    </location>
</feature>
<evidence type="ECO:0000259" key="1">
    <source>
        <dbReference type="PROSITE" id="PS51806"/>
    </source>
</evidence>